<evidence type="ECO:0000313" key="3">
    <source>
        <dbReference type="Proteomes" id="UP000244925"/>
    </source>
</evidence>
<accession>A0A2V1J021</accession>
<keyword evidence="3" id="KW-1185">Reference proteome</keyword>
<keyword evidence="1" id="KW-1133">Transmembrane helix</keyword>
<dbReference type="Proteomes" id="UP000244925">
    <property type="component" value="Unassembled WGS sequence"/>
</dbReference>
<gene>
    <name evidence="2" type="ORF">C5O25_05260</name>
</gene>
<protein>
    <submittedName>
        <fullName evidence="2">Uncharacterized protein</fullName>
    </submittedName>
</protein>
<keyword evidence="1" id="KW-0472">Membrane</keyword>
<organism evidence="2 3">
    <name type="scientific">Paramuribaculum intestinale</name>
    <dbReference type="NCBI Taxonomy" id="2094151"/>
    <lineage>
        <taxon>Bacteria</taxon>
        <taxon>Pseudomonadati</taxon>
        <taxon>Bacteroidota</taxon>
        <taxon>Bacteroidia</taxon>
        <taxon>Bacteroidales</taxon>
        <taxon>Muribaculaceae</taxon>
        <taxon>Paramuribaculum</taxon>
    </lineage>
</organism>
<sequence length="91" mass="10655">MTDFLPVEVDFFQFFINTPLIYFHYHTLAWLFITTKIPLYFDLYKQLAGLFLEIVLHTVCRTSNVSIAYDVQPEADYHLPAPAVIPYPARL</sequence>
<feature type="transmembrane region" description="Helical" evidence="1">
    <location>
        <begin position="20"/>
        <end position="41"/>
    </location>
</feature>
<dbReference type="AlphaFoldDB" id="A0A2V1J021"/>
<comment type="caution">
    <text evidence="2">The sequence shown here is derived from an EMBL/GenBank/DDBJ whole genome shotgun (WGS) entry which is preliminary data.</text>
</comment>
<evidence type="ECO:0000313" key="2">
    <source>
        <dbReference type="EMBL" id="PWB08004.1"/>
    </source>
</evidence>
<reference evidence="3" key="1">
    <citation type="submission" date="2018-02" db="EMBL/GenBank/DDBJ databases">
        <authorList>
            <person name="Clavel T."/>
            <person name="Strowig T."/>
        </authorList>
    </citation>
    <scope>NUCLEOTIDE SEQUENCE [LARGE SCALE GENOMIC DNA]</scope>
    <source>
        <strain evidence="3">DSM 100764</strain>
    </source>
</reference>
<dbReference type="EMBL" id="PUBV01000008">
    <property type="protein sequence ID" value="PWB08004.1"/>
    <property type="molecule type" value="Genomic_DNA"/>
</dbReference>
<name>A0A2V1J021_9BACT</name>
<evidence type="ECO:0000256" key="1">
    <source>
        <dbReference type="SAM" id="Phobius"/>
    </source>
</evidence>
<proteinExistence type="predicted"/>
<keyword evidence="1" id="KW-0812">Transmembrane</keyword>